<dbReference type="GO" id="GO:0003712">
    <property type="term" value="F:transcription coregulator activity"/>
    <property type="evidence" value="ECO:0007669"/>
    <property type="project" value="TreeGrafter"/>
</dbReference>
<keyword evidence="2" id="KW-0804">Transcription</keyword>
<reference evidence="5 6" key="1">
    <citation type="submission" date="2018-11" db="EMBL/GenBank/DDBJ databases">
        <authorList>
            <consortium name="Pathogen Informatics"/>
        </authorList>
    </citation>
    <scope>NUCLEOTIDE SEQUENCE [LARGE SCALE GENOMIC DNA]</scope>
</reference>
<gene>
    <name evidence="5" type="ORF">SVUK_LOCUS129</name>
</gene>
<feature type="region of interest" description="Disordered" evidence="4">
    <location>
        <begin position="309"/>
        <end position="343"/>
    </location>
</feature>
<keyword evidence="6" id="KW-1185">Reference proteome</keyword>
<feature type="compositionally biased region" description="Polar residues" evidence="4">
    <location>
        <begin position="310"/>
        <end position="322"/>
    </location>
</feature>
<dbReference type="PANTHER" id="PTHR16088">
    <property type="entry name" value="YY1 ASSOCIATED PROTEIN-RELATED"/>
    <property type="match status" value="1"/>
</dbReference>
<dbReference type="EMBL" id="UYYB01000177">
    <property type="protein sequence ID" value="VDM65131.1"/>
    <property type="molecule type" value="Genomic_DNA"/>
</dbReference>
<feature type="region of interest" description="Disordered" evidence="4">
    <location>
        <begin position="358"/>
        <end position="380"/>
    </location>
</feature>
<protein>
    <submittedName>
        <fullName evidence="5">Uncharacterized protein</fullName>
    </submittedName>
</protein>
<dbReference type="OrthoDB" id="6257037at2759"/>
<dbReference type="PANTHER" id="PTHR16088:SF3">
    <property type="entry name" value="GON-4-LIKE PROTEIN"/>
    <property type="match status" value="1"/>
</dbReference>
<evidence type="ECO:0000313" key="5">
    <source>
        <dbReference type="EMBL" id="VDM65131.1"/>
    </source>
</evidence>
<evidence type="ECO:0000256" key="4">
    <source>
        <dbReference type="SAM" id="MobiDB-lite"/>
    </source>
</evidence>
<name>A0A3P7HVZ5_STRVU</name>
<evidence type="ECO:0000256" key="1">
    <source>
        <dbReference type="ARBA" id="ARBA00023015"/>
    </source>
</evidence>
<proteinExistence type="predicted"/>
<evidence type="ECO:0000256" key="3">
    <source>
        <dbReference type="ARBA" id="ARBA00023242"/>
    </source>
</evidence>
<evidence type="ECO:0000256" key="2">
    <source>
        <dbReference type="ARBA" id="ARBA00023163"/>
    </source>
</evidence>
<keyword evidence="1" id="KW-0805">Transcription regulation</keyword>
<keyword evidence="3" id="KW-0539">Nucleus</keyword>
<dbReference type="InterPro" id="IPR052435">
    <property type="entry name" value="YY1-Transcr_Regul"/>
</dbReference>
<accession>A0A3P7HVZ5</accession>
<dbReference type="GO" id="GO:0005634">
    <property type="term" value="C:nucleus"/>
    <property type="evidence" value="ECO:0007669"/>
    <property type="project" value="TreeGrafter"/>
</dbReference>
<dbReference type="Proteomes" id="UP000270094">
    <property type="component" value="Unassembled WGS sequence"/>
</dbReference>
<sequence>MCFHDDRLLHVKNEYQLMINSLDSYFYEAGESSLFNIYNLAGAIESCHDIMAVTPVGAEQVKWDPNPFGWSPRPEAALVLGRSRAIIYPDLIPGVQPDLFEYSHQFFTPGEDLLLAHALIQFRHIPQSTGHDPFGRLYWVQKMLLPCKTIAQIRAHIRLARNHTEGQVNNRNPIYQIIMQALNGVCHLRFPFERPVARYDTLQMWPDEERPIWFNKFLKHFTTIGPTLIIPSAQANSQPTPPTINCERTNLPVTENASKSERKPNVAICSSSIFYEVDVAFRQEEEAAESGVYARPYSYLYESAHLATECPSSGNQRSSTLSVKEDPETITDPQPVESSPAKSPAFEIPAQELLLDSSSSTNLHPHSHREAGSNTPALPDVCEMEDTEFSVYEPHKEPETPKTTQCPESLRLPKSEFSIDDELEEGTGMKFIYTMKAVLKDM</sequence>
<dbReference type="AlphaFoldDB" id="A0A3P7HVZ5"/>
<dbReference type="GO" id="GO:0006355">
    <property type="term" value="P:regulation of DNA-templated transcription"/>
    <property type="evidence" value="ECO:0007669"/>
    <property type="project" value="TreeGrafter"/>
</dbReference>
<evidence type="ECO:0000313" key="6">
    <source>
        <dbReference type="Proteomes" id="UP000270094"/>
    </source>
</evidence>
<organism evidence="5 6">
    <name type="scientific">Strongylus vulgaris</name>
    <name type="common">Blood worm</name>
    <dbReference type="NCBI Taxonomy" id="40348"/>
    <lineage>
        <taxon>Eukaryota</taxon>
        <taxon>Metazoa</taxon>
        <taxon>Ecdysozoa</taxon>
        <taxon>Nematoda</taxon>
        <taxon>Chromadorea</taxon>
        <taxon>Rhabditida</taxon>
        <taxon>Rhabditina</taxon>
        <taxon>Rhabditomorpha</taxon>
        <taxon>Strongyloidea</taxon>
        <taxon>Strongylidae</taxon>
        <taxon>Strongylus</taxon>
    </lineage>
</organism>